<dbReference type="PANTHER" id="PTHR30069:SF29">
    <property type="entry name" value="HEMOGLOBIN AND HEMOGLOBIN-HAPTOGLOBIN-BINDING PROTEIN 1-RELATED"/>
    <property type="match status" value="1"/>
</dbReference>
<dbReference type="InterPro" id="IPR012910">
    <property type="entry name" value="Plug_dom"/>
</dbReference>
<dbReference type="Gene3D" id="2.60.40.1120">
    <property type="entry name" value="Carboxypeptidase-like, regulatory domain"/>
    <property type="match status" value="1"/>
</dbReference>
<dbReference type="GO" id="GO:0009279">
    <property type="term" value="C:cell outer membrane"/>
    <property type="evidence" value="ECO:0007669"/>
    <property type="project" value="UniProtKB-SubCell"/>
</dbReference>
<evidence type="ECO:0000256" key="1">
    <source>
        <dbReference type="ARBA" id="ARBA00004571"/>
    </source>
</evidence>
<dbReference type="InterPro" id="IPR037066">
    <property type="entry name" value="Plug_dom_sf"/>
</dbReference>
<evidence type="ECO:0000256" key="4">
    <source>
        <dbReference type="ARBA" id="ARBA00022729"/>
    </source>
</evidence>
<keyword evidence="8" id="KW-0998">Cell outer membrane</keyword>
<dbReference type="InterPro" id="IPR008969">
    <property type="entry name" value="CarboxyPept-like_regulatory"/>
</dbReference>
<keyword evidence="2" id="KW-0813">Transport</keyword>
<dbReference type="Pfam" id="PF13715">
    <property type="entry name" value="CarbopepD_reg_2"/>
    <property type="match status" value="1"/>
</dbReference>
<dbReference type="Gene3D" id="2.170.130.10">
    <property type="entry name" value="TonB-dependent receptor, plug domain"/>
    <property type="match status" value="1"/>
</dbReference>
<dbReference type="InterPro" id="IPR000531">
    <property type="entry name" value="Beta-barrel_TonB"/>
</dbReference>
<dbReference type="PROSITE" id="PS52016">
    <property type="entry name" value="TONB_DEPENDENT_REC_3"/>
    <property type="match status" value="1"/>
</dbReference>
<sequence>MKKVRLILTVLICFAASTLFAQNLSITGTVTDAGTGEPIPFASVMVKGTVTGVSTDVDGKFTIGAPGTGTLTVSSIGYQSQDVAIGGRTVINVALASSAIALEDVMVVAYGTAKKESFTGSAQVVKSEKLEKRTVANVTKALDGMAPGVQSTSGSGQPGAGASIVIRGFGSMSASTSPLYVVDGIPYDGAINAINPNDIESLTVIKDASAGALYGARGANGVVMITTKKGKESKVTVAFKGNWGVSSRAIPRYETLDAYEWTEDVYYMFKNRLIQNGTPTGSAGALALQEMVSGGEKIFGANMQYNPFSRAAGDLIDHSTGKIHSGTSLLWNEDWLDNATAVRPLRQEYQMNVSGGTNNTNYMFSLGYLDEEGLVKSTSFERFSGRANVDSKVTEWFKTGLNVNFAGNTSNSTTLGTAASSSSAYSNVFYSAMLMSPIYPLYQKDASGNTVYDESGKALYDWGEDRPAGASAGWNPLANLEEDKYLGLSDNLSGRTFVEIGGLKEGALKGLKLTSNFGFDYAMNKSKTYWNPNFGNGKSTNGMLAVADGRTFSYTFNQILYWDRTFGNHHIDFMGGHEFYKYNYQYLYGEKTGFPFGGLYELDAATTVSNASSYTNNYAIESYFTRLNYDFNDKYYFSASYRRDGTSRFKKEVRFGDFWSVGASWRLSQENFMQGIDWLNNLTVKASYGVQGNDNIGSLYAWQAFYSLAYPNQSFPGAIVTSLENADLKWEKNNNFNIGLEGRIFDRLSISAEYYNRITDDMLMDFPMAVSLGFDGYSKNIGKMVNSGFELSLLIDVIKKANFNWNMTVMGSTVKNKVLNLADKPEIISGSYIIKEGEALNSFYLSESAGVDPATGNKLYWVWDETNGERGEKYITSSYQKALQCRDVAGNRIPVLYGSLSNDFRYKGFDLSILTTYSIGGKMLDGVYNSLLYSTYVGQAAHVDRLNKAWKNPGDVAEIPRIDPNGSARITRTSDELLDASYFAIRNITLGYTLPSKWARSLKLQSLRLAFTADNLHVFTALKGMDPQYNFTGGTGFSYTPVKTMSLGLDIKF</sequence>
<dbReference type="InterPro" id="IPR039426">
    <property type="entry name" value="TonB-dep_rcpt-like"/>
</dbReference>
<evidence type="ECO:0000256" key="8">
    <source>
        <dbReference type="ARBA" id="ARBA00023237"/>
    </source>
</evidence>
<keyword evidence="3" id="KW-0812">Transmembrane</keyword>
<evidence type="ECO:0000313" key="11">
    <source>
        <dbReference type="EMBL" id="MPM03877.1"/>
    </source>
</evidence>
<comment type="caution">
    <text evidence="11">The sequence shown here is derived from an EMBL/GenBank/DDBJ whole genome shotgun (WGS) entry which is preliminary data.</text>
</comment>
<protein>
    <submittedName>
        <fullName evidence="11">TonB-dependent receptor SusC</fullName>
    </submittedName>
</protein>
<dbReference type="NCBIfam" id="TIGR04056">
    <property type="entry name" value="OMP_RagA_SusC"/>
    <property type="match status" value="1"/>
</dbReference>
<proteinExistence type="predicted"/>
<dbReference type="Pfam" id="PF07715">
    <property type="entry name" value="Plug"/>
    <property type="match status" value="1"/>
</dbReference>
<dbReference type="InterPro" id="IPR036942">
    <property type="entry name" value="Beta-barrel_TonB_sf"/>
</dbReference>
<dbReference type="GO" id="GO:0015344">
    <property type="term" value="F:siderophore uptake transmembrane transporter activity"/>
    <property type="evidence" value="ECO:0007669"/>
    <property type="project" value="TreeGrafter"/>
</dbReference>
<keyword evidence="5" id="KW-0798">TonB box</keyword>
<dbReference type="NCBIfam" id="TIGR04057">
    <property type="entry name" value="SusC_RagA_signa"/>
    <property type="match status" value="1"/>
</dbReference>
<keyword evidence="4" id="KW-0732">Signal</keyword>
<dbReference type="SUPFAM" id="SSF56935">
    <property type="entry name" value="Porins"/>
    <property type="match status" value="1"/>
</dbReference>
<dbReference type="SUPFAM" id="SSF49464">
    <property type="entry name" value="Carboxypeptidase regulatory domain-like"/>
    <property type="match status" value="1"/>
</dbReference>
<dbReference type="GO" id="GO:0044718">
    <property type="term" value="P:siderophore transmembrane transport"/>
    <property type="evidence" value="ECO:0007669"/>
    <property type="project" value="TreeGrafter"/>
</dbReference>
<evidence type="ECO:0000259" key="10">
    <source>
        <dbReference type="Pfam" id="PF07715"/>
    </source>
</evidence>
<evidence type="ECO:0000256" key="2">
    <source>
        <dbReference type="ARBA" id="ARBA00022448"/>
    </source>
</evidence>
<evidence type="ECO:0000256" key="6">
    <source>
        <dbReference type="ARBA" id="ARBA00023136"/>
    </source>
</evidence>
<evidence type="ECO:0000256" key="7">
    <source>
        <dbReference type="ARBA" id="ARBA00023170"/>
    </source>
</evidence>
<keyword evidence="6" id="KW-0472">Membrane</keyword>
<feature type="domain" description="TonB-dependent receptor plug" evidence="10">
    <location>
        <begin position="115"/>
        <end position="222"/>
    </location>
</feature>
<evidence type="ECO:0000256" key="5">
    <source>
        <dbReference type="ARBA" id="ARBA00023077"/>
    </source>
</evidence>
<dbReference type="InterPro" id="IPR023996">
    <property type="entry name" value="TonB-dep_OMP_SusC/RagA"/>
</dbReference>
<accession>A0A644WJW5</accession>
<dbReference type="EMBL" id="VSSQ01000989">
    <property type="protein sequence ID" value="MPM03877.1"/>
    <property type="molecule type" value="Genomic_DNA"/>
</dbReference>
<dbReference type="AlphaFoldDB" id="A0A644WJW5"/>
<organism evidence="11">
    <name type="scientific">bioreactor metagenome</name>
    <dbReference type="NCBI Taxonomy" id="1076179"/>
    <lineage>
        <taxon>unclassified sequences</taxon>
        <taxon>metagenomes</taxon>
        <taxon>ecological metagenomes</taxon>
    </lineage>
</organism>
<reference evidence="11" key="1">
    <citation type="submission" date="2019-08" db="EMBL/GenBank/DDBJ databases">
        <authorList>
            <person name="Kucharzyk K."/>
            <person name="Murdoch R.W."/>
            <person name="Higgins S."/>
            <person name="Loffler F."/>
        </authorList>
    </citation>
    <scope>NUCLEOTIDE SEQUENCE</scope>
</reference>
<dbReference type="Gene3D" id="2.40.170.20">
    <property type="entry name" value="TonB-dependent receptor, beta-barrel domain"/>
    <property type="match status" value="1"/>
</dbReference>
<keyword evidence="7 11" id="KW-0675">Receptor</keyword>
<dbReference type="PANTHER" id="PTHR30069">
    <property type="entry name" value="TONB-DEPENDENT OUTER MEMBRANE RECEPTOR"/>
    <property type="match status" value="1"/>
</dbReference>
<evidence type="ECO:0000259" key="9">
    <source>
        <dbReference type="Pfam" id="PF00593"/>
    </source>
</evidence>
<name>A0A644WJW5_9ZZZZ</name>
<dbReference type="InterPro" id="IPR023997">
    <property type="entry name" value="TonB-dep_OMP_SusC/RagA_CS"/>
</dbReference>
<dbReference type="Pfam" id="PF00593">
    <property type="entry name" value="TonB_dep_Rec_b-barrel"/>
    <property type="match status" value="1"/>
</dbReference>
<evidence type="ECO:0000256" key="3">
    <source>
        <dbReference type="ARBA" id="ARBA00022692"/>
    </source>
</evidence>
<comment type="subcellular location">
    <subcellularLocation>
        <location evidence="1">Cell outer membrane</location>
        <topology evidence="1">Multi-pass membrane protein</topology>
    </subcellularLocation>
</comment>
<feature type="domain" description="TonB-dependent receptor-like beta-barrel" evidence="9">
    <location>
        <begin position="459"/>
        <end position="1016"/>
    </location>
</feature>
<gene>
    <name evidence="11" type="primary">susC_83</name>
    <name evidence="11" type="ORF">SDC9_50144</name>
</gene>